<feature type="domain" description="Tox-SGS" evidence="3">
    <location>
        <begin position="387"/>
        <end position="474"/>
    </location>
</feature>
<dbReference type="EMBL" id="GALA01001224">
    <property type="protein sequence ID" value="JAA93628.1"/>
    <property type="molecule type" value="mRNA"/>
</dbReference>
<organism evidence="4">
    <name type="scientific">Psorophora albipes</name>
    <dbReference type="NCBI Taxonomy" id="869069"/>
    <lineage>
        <taxon>Eukaryota</taxon>
        <taxon>Metazoa</taxon>
        <taxon>Ecdysozoa</taxon>
        <taxon>Arthropoda</taxon>
        <taxon>Hexapoda</taxon>
        <taxon>Insecta</taxon>
        <taxon>Pterygota</taxon>
        <taxon>Neoptera</taxon>
        <taxon>Endopterygota</taxon>
        <taxon>Diptera</taxon>
        <taxon>Nematocera</taxon>
        <taxon>Culicoidea</taxon>
        <taxon>Culicidae</taxon>
        <taxon>Culicinae</taxon>
        <taxon>Aedini</taxon>
        <taxon>Psorophora</taxon>
    </lineage>
</organism>
<evidence type="ECO:0000256" key="2">
    <source>
        <dbReference type="SAM" id="Phobius"/>
    </source>
</evidence>
<sequence length="620" mass="69095">MIIGALVGAYMGAAQANNSWDPAKWAWADKKTWIGMFAGAAMGAFAVSGGVASFGYFASMFGGSMLAAGLATGAISVAGAFLGAAAAANEWDPAKWDWSSPAVWNGFLTGISIGVSFPSGFVGITRTFMSFTMNTWKVVYAASMASGFLLLLYVGASMANNFNFRLDTWDWKSPRTWFGMLEGVSTLFMGTSAGVRHGAIRTHYIVQPSKMKLAWYNINIPARSFTVKQIGSQYVLTWYKYGNRMGIQYIKSQASLLKYIKPVVGFTDAFFISHFQRFKSVLAMGLFGGLHYINFKSYFEHEPNATETTEATEKPQRRRRSAGSVTSAAGGPWGFLNDWINAAVGNIWNESDQMSSTKSFKGIRPFDPSTKPKLDARSYEKFCYSPNETNDHVICPQWDSTVKVFFKHQDFDEDTFGKDTFTRCSPMYWHDQPSVTCEGQQSTFVYTPRQTTRVFDMVDGWLLLARVTPAAVRNLKSGFSFLRNALFGTEDCCPKVQRFAEQKLELSKELKTIKTLMDNSKTDPSWANVIFADLEDDIVEFGAKTNPTKSELTLLQERLDSLREDLMETECQTSFSPDLNTLLEQLTNQIHRQQSGLGGLVKVMYSSNIPESNKNYPLLS</sequence>
<name>T1E1Z3_9DIPT</name>
<keyword evidence="2" id="KW-0472">Membrane</keyword>
<dbReference type="Pfam" id="PF15651">
    <property type="entry name" value="Tox-SGS"/>
    <property type="match status" value="1"/>
</dbReference>
<evidence type="ECO:0000259" key="3">
    <source>
        <dbReference type="Pfam" id="PF15651"/>
    </source>
</evidence>
<accession>T1E1Z3</accession>
<feature type="transmembrane region" description="Helical" evidence="2">
    <location>
        <begin position="65"/>
        <end position="87"/>
    </location>
</feature>
<keyword evidence="2" id="KW-1133">Transmembrane helix</keyword>
<evidence type="ECO:0000313" key="4">
    <source>
        <dbReference type="EMBL" id="JAA93628.1"/>
    </source>
</evidence>
<reference evidence="4" key="1">
    <citation type="journal article" date="2013" name="BMC Genomics">
        <title>A deep insight into the sialotranscriptome of the mosquito, Psorophora albipes.</title>
        <authorList>
            <person name="Chagas A.C."/>
            <person name="Calvo E."/>
            <person name="Rios-Velasquez C.M."/>
            <person name="Pessoa F.A."/>
            <person name="Medeiros J.F."/>
            <person name="Ribeiro J.M."/>
        </authorList>
    </citation>
    <scope>NUCLEOTIDE SEQUENCE</scope>
</reference>
<feature type="transmembrane region" description="Helical" evidence="2">
    <location>
        <begin position="107"/>
        <end position="126"/>
    </location>
</feature>
<evidence type="ECO:0000256" key="1">
    <source>
        <dbReference type="SAM" id="MobiDB-lite"/>
    </source>
</evidence>
<dbReference type="AlphaFoldDB" id="T1E1Z3"/>
<keyword evidence="2" id="KW-0812">Transmembrane</keyword>
<protein>
    <submittedName>
        <fullName evidence="4">Putative plasma membrane protein</fullName>
    </submittedName>
</protein>
<dbReference type="InterPro" id="IPR028901">
    <property type="entry name" value="Tox-SGS_dom"/>
</dbReference>
<feature type="transmembrane region" description="Helical" evidence="2">
    <location>
        <begin position="138"/>
        <end position="156"/>
    </location>
</feature>
<feature type="region of interest" description="Disordered" evidence="1">
    <location>
        <begin position="304"/>
        <end position="327"/>
    </location>
</feature>
<feature type="transmembrane region" description="Helical" evidence="2">
    <location>
        <begin position="32"/>
        <end position="58"/>
    </location>
</feature>
<proteinExistence type="evidence at transcript level"/>